<dbReference type="EMBL" id="WUUQ01000005">
    <property type="protein sequence ID" value="MXQ74282.1"/>
    <property type="molecule type" value="Genomic_DNA"/>
</dbReference>
<comment type="caution">
    <text evidence="1">The sequence shown here is derived from an EMBL/GenBank/DDBJ whole genome shotgun (WGS) entry which is preliminary data.</text>
</comment>
<dbReference type="Pfam" id="PF12663">
    <property type="entry name" value="DUF3788"/>
    <property type="match status" value="1"/>
</dbReference>
<dbReference type="AlphaFoldDB" id="A0A6N8U8N6"/>
<sequence length="137" mass="16314">MNNCVMDQAEIKELLGETLYEVWKELCTRIEAKYDMDKQWGRGGKKWRYEYKYRRGGKTLCSLCINPDCLGLLIVLGKKERDTFEAEQFAYTAETRACYEQTETYHDGKWLMLLPHDSSQYADIDKLLRIKRRPNRK</sequence>
<protein>
    <submittedName>
        <fullName evidence="1">DUF3788 family protein</fullName>
    </submittedName>
</protein>
<accession>A0A6N8U8N6</accession>
<proteinExistence type="predicted"/>
<dbReference type="RefSeq" id="WP_160625669.1">
    <property type="nucleotide sequence ID" value="NZ_WUUQ01000005.1"/>
</dbReference>
<organism evidence="1 2">
    <name type="scientific">Copranaerobaculum intestinale</name>
    <dbReference type="NCBI Taxonomy" id="2692629"/>
    <lineage>
        <taxon>Bacteria</taxon>
        <taxon>Bacillati</taxon>
        <taxon>Bacillota</taxon>
        <taxon>Erysipelotrichia</taxon>
        <taxon>Erysipelotrichales</taxon>
        <taxon>Erysipelotrichaceae</taxon>
        <taxon>Copranaerobaculum</taxon>
    </lineage>
</organism>
<keyword evidence="2" id="KW-1185">Reference proteome</keyword>
<dbReference type="Proteomes" id="UP000434036">
    <property type="component" value="Unassembled WGS sequence"/>
</dbReference>
<gene>
    <name evidence="1" type="ORF">GSF08_10130</name>
</gene>
<dbReference type="InterPro" id="IPR024265">
    <property type="entry name" value="DUF3788"/>
</dbReference>
<name>A0A6N8U8N6_9FIRM</name>
<reference evidence="1 2" key="2">
    <citation type="submission" date="2020-01" db="EMBL/GenBank/DDBJ databases">
        <title>Clostridiaceae sp. nov. isolated from the gut of human by culturomics.</title>
        <authorList>
            <person name="Chang Y."/>
        </authorList>
    </citation>
    <scope>NUCLEOTIDE SEQUENCE [LARGE SCALE GENOMIC DNA]</scope>
    <source>
        <strain evidence="1 2">DONG20-135</strain>
    </source>
</reference>
<evidence type="ECO:0000313" key="2">
    <source>
        <dbReference type="Proteomes" id="UP000434036"/>
    </source>
</evidence>
<evidence type="ECO:0000313" key="1">
    <source>
        <dbReference type="EMBL" id="MXQ74282.1"/>
    </source>
</evidence>
<reference evidence="1 2" key="1">
    <citation type="submission" date="2019-12" db="EMBL/GenBank/DDBJ databases">
        <authorList>
            <person name="Yang R."/>
        </authorList>
    </citation>
    <scope>NUCLEOTIDE SEQUENCE [LARGE SCALE GENOMIC DNA]</scope>
    <source>
        <strain evidence="1 2">DONG20-135</strain>
    </source>
</reference>